<gene>
    <name evidence="3" type="ORF">KOR34_35900</name>
</gene>
<proteinExistence type="predicted"/>
<keyword evidence="4" id="KW-1185">Reference proteome</keyword>
<feature type="chain" id="PRO_5022660731" evidence="2">
    <location>
        <begin position="24"/>
        <end position="54"/>
    </location>
</feature>
<dbReference type="Proteomes" id="UP000316714">
    <property type="component" value="Unassembled WGS sequence"/>
</dbReference>
<dbReference type="AlphaFoldDB" id="A0A5C5V7G1"/>
<sequence length="54" mass="5530" precursor="true">MKRFALSTMLLALLGLTVGCGGAATDEAAPEVEAPPVGVEETEVVETEEEAPAE</sequence>
<name>A0A5C5V7G1_9BACT</name>
<feature type="compositionally biased region" description="Acidic residues" evidence="1">
    <location>
        <begin position="40"/>
        <end position="54"/>
    </location>
</feature>
<keyword evidence="2" id="KW-0732">Signal</keyword>
<dbReference type="PROSITE" id="PS51257">
    <property type="entry name" value="PROKAR_LIPOPROTEIN"/>
    <property type="match status" value="1"/>
</dbReference>
<evidence type="ECO:0000313" key="4">
    <source>
        <dbReference type="Proteomes" id="UP000316714"/>
    </source>
</evidence>
<comment type="caution">
    <text evidence="3">The sequence shown here is derived from an EMBL/GenBank/DDBJ whole genome shotgun (WGS) entry which is preliminary data.</text>
</comment>
<evidence type="ECO:0000256" key="2">
    <source>
        <dbReference type="SAM" id="SignalP"/>
    </source>
</evidence>
<evidence type="ECO:0000313" key="3">
    <source>
        <dbReference type="EMBL" id="TWT33757.1"/>
    </source>
</evidence>
<feature type="signal peptide" evidence="2">
    <location>
        <begin position="1"/>
        <end position="23"/>
    </location>
</feature>
<organism evidence="3 4">
    <name type="scientific">Posidoniimonas corsicana</name>
    <dbReference type="NCBI Taxonomy" id="1938618"/>
    <lineage>
        <taxon>Bacteria</taxon>
        <taxon>Pseudomonadati</taxon>
        <taxon>Planctomycetota</taxon>
        <taxon>Planctomycetia</taxon>
        <taxon>Pirellulales</taxon>
        <taxon>Lacipirellulaceae</taxon>
        <taxon>Posidoniimonas</taxon>
    </lineage>
</organism>
<evidence type="ECO:0000256" key="1">
    <source>
        <dbReference type="SAM" id="MobiDB-lite"/>
    </source>
</evidence>
<feature type="compositionally biased region" description="Low complexity" evidence="1">
    <location>
        <begin position="27"/>
        <end position="39"/>
    </location>
</feature>
<reference evidence="3 4" key="1">
    <citation type="submission" date="2019-02" db="EMBL/GenBank/DDBJ databases">
        <title>Deep-cultivation of Planctomycetes and their phenomic and genomic characterization uncovers novel biology.</title>
        <authorList>
            <person name="Wiegand S."/>
            <person name="Jogler M."/>
            <person name="Boedeker C."/>
            <person name="Pinto D."/>
            <person name="Vollmers J."/>
            <person name="Rivas-Marin E."/>
            <person name="Kohn T."/>
            <person name="Peeters S.H."/>
            <person name="Heuer A."/>
            <person name="Rast P."/>
            <person name="Oberbeckmann S."/>
            <person name="Bunk B."/>
            <person name="Jeske O."/>
            <person name="Meyerdierks A."/>
            <person name="Storesund J.E."/>
            <person name="Kallscheuer N."/>
            <person name="Luecker S."/>
            <person name="Lage O.M."/>
            <person name="Pohl T."/>
            <person name="Merkel B.J."/>
            <person name="Hornburger P."/>
            <person name="Mueller R.-W."/>
            <person name="Bruemmer F."/>
            <person name="Labrenz M."/>
            <person name="Spormann A.M."/>
            <person name="Op Den Camp H."/>
            <person name="Overmann J."/>
            <person name="Amann R."/>
            <person name="Jetten M.S.M."/>
            <person name="Mascher T."/>
            <person name="Medema M.H."/>
            <person name="Devos D.P."/>
            <person name="Kaster A.-K."/>
            <person name="Ovreas L."/>
            <person name="Rohde M."/>
            <person name="Galperin M.Y."/>
            <person name="Jogler C."/>
        </authorList>
    </citation>
    <scope>NUCLEOTIDE SEQUENCE [LARGE SCALE GENOMIC DNA]</scope>
    <source>
        <strain evidence="3 4">KOR34</strain>
    </source>
</reference>
<dbReference type="RefSeq" id="WP_197531529.1">
    <property type="nucleotide sequence ID" value="NZ_SIHJ01000002.1"/>
</dbReference>
<feature type="region of interest" description="Disordered" evidence="1">
    <location>
        <begin position="27"/>
        <end position="54"/>
    </location>
</feature>
<dbReference type="EMBL" id="SIHJ01000002">
    <property type="protein sequence ID" value="TWT33757.1"/>
    <property type="molecule type" value="Genomic_DNA"/>
</dbReference>
<accession>A0A5C5V7G1</accession>
<protein>
    <submittedName>
        <fullName evidence="3">Uncharacterized protein</fullName>
    </submittedName>
</protein>